<protein>
    <submittedName>
        <fullName evidence="2">Uncharacterized membrane protein</fullName>
    </submittedName>
</protein>
<feature type="transmembrane region" description="Helical" evidence="1">
    <location>
        <begin position="201"/>
        <end position="219"/>
    </location>
</feature>
<sequence>MKLFKRRLAAIGSILEKPQVHHILYASIIFSLALILFRIYYTGSMLRASLVWNLFLAYIPFALTRWMEKHPADMQQRLNWYACFIVWLLFIPNAPYIITDLFHLFDGGVPVWFELFLISSFAFNGMMLGYLSIRSMEKMWSSRYSRWPAWLFSIPVMFLCSMGVYIGRYLRYNSWDVVKDPMTLSKDMIALFIHPWENRHAWAFTICMGVFLSLIYPLVKQLRRA</sequence>
<dbReference type="Pfam" id="PF07099">
    <property type="entry name" value="DUF1361"/>
    <property type="match status" value="1"/>
</dbReference>
<keyword evidence="1" id="KW-0812">Transmembrane</keyword>
<dbReference type="RefSeq" id="WP_073081823.1">
    <property type="nucleotide sequence ID" value="NZ_FRBL01000005.1"/>
</dbReference>
<evidence type="ECO:0000313" key="3">
    <source>
        <dbReference type="Proteomes" id="UP000184420"/>
    </source>
</evidence>
<keyword evidence="1" id="KW-0472">Membrane</keyword>
<feature type="transmembrane region" description="Helical" evidence="1">
    <location>
        <begin position="20"/>
        <end position="40"/>
    </location>
</feature>
<feature type="transmembrane region" description="Helical" evidence="1">
    <location>
        <begin position="78"/>
        <end position="99"/>
    </location>
</feature>
<keyword evidence="3" id="KW-1185">Reference proteome</keyword>
<proteinExistence type="predicted"/>
<feature type="transmembrane region" description="Helical" evidence="1">
    <location>
        <begin position="46"/>
        <end position="66"/>
    </location>
</feature>
<evidence type="ECO:0000313" key="2">
    <source>
        <dbReference type="EMBL" id="SHL83449.1"/>
    </source>
</evidence>
<dbReference type="AlphaFoldDB" id="A0A1M7DW89"/>
<keyword evidence="1" id="KW-1133">Transmembrane helix</keyword>
<evidence type="ECO:0000256" key="1">
    <source>
        <dbReference type="SAM" id="Phobius"/>
    </source>
</evidence>
<name>A0A1M7DW89_9BACT</name>
<feature type="transmembrane region" description="Helical" evidence="1">
    <location>
        <begin position="111"/>
        <end position="133"/>
    </location>
</feature>
<gene>
    <name evidence="2" type="ORF">SAMN05444266_105156</name>
</gene>
<dbReference type="InterPro" id="IPR009793">
    <property type="entry name" value="DUF1361"/>
</dbReference>
<organism evidence="2 3">
    <name type="scientific">Chitinophaga jiangningensis</name>
    <dbReference type="NCBI Taxonomy" id="1419482"/>
    <lineage>
        <taxon>Bacteria</taxon>
        <taxon>Pseudomonadati</taxon>
        <taxon>Bacteroidota</taxon>
        <taxon>Chitinophagia</taxon>
        <taxon>Chitinophagales</taxon>
        <taxon>Chitinophagaceae</taxon>
        <taxon>Chitinophaga</taxon>
    </lineage>
</organism>
<feature type="transmembrane region" description="Helical" evidence="1">
    <location>
        <begin position="145"/>
        <end position="166"/>
    </location>
</feature>
<reference evidence="2 3" key="1">
    <citation type="submission" date="2016-11" db="EMBL/GenBank/DDBJ databases">
        <authorList>
            <person name="Jaros S."/>
            <person name="Januszkiewicz K."/>
            <person name="Wedrychowicz H."/>
        </authorList>
    </citation>
    <scope>NUCLEOTIDE SEQUENCE [LARGE SCALE GENOMIC DNA]</scope>
    <source>
        <strain evidence="2 3">DSM 27406</strain>
    </source>
</reference>
<dbReference type="EMBL" id="FRBL01000005">
    <property type="protein sequence ID" value="SHL83449.1"/>
    <property type="molecule type" value="Genomic_DNA"/>
</dbReference>
<accession>A0A1M7DW89</accession>
<dbReference type="Proteomes" id="UP000184420">
    <property type="component" value="Unassembled WGS sequence"/>
</dbReference>
<dbReference type="OrthoDB" id="4540541at2"/>
<dbReference type="STRING" id="1419482.SAMN05444266_105156"/>